<dbReference type="InterPro" id="IPR002328">
    <property type="entry name" value="ADH_Zn_CS"/>
</dbReference>
<dbReference type="STRING" id="117157.SAMN04489717_3450"/>
<feature type="region of interest" description="Disordered" evidence="5">
    <location>
        <begin position="150"/>
        <end position="169"/>
    </location>
</feature>
<comment type="cofactor">
    <cofactor evidence="1">
        <name>Zn(2+)</name>
        <dbReference type="ChEBI" id="CHEBI:29105"/>
    </cofactor>
</comment>
<dbReference type="InterPro" id="IPR013154">
    <property type="entry name" value="ADH-like_N"/>
</dbReference>
<dbReference type="Pfam" id="PF08240">
    <property type="entry name" value="ADH_N"/>
    <property type="match status" value="1"/>
</dbReference>
<keyword evidence="4" id="KW-0560">Oxidoreductase</keyword>
<dbReference type="Proteomes" id="UP000198983">
    <property type="component" value="Chromosome I"/>
</dbReference>
<dbReference type="PANTHER" id="PTHR43401:SF2">
    <property type="entry name" value="L-THREONINE 3-DEHYDROGENASE"/>
    <property type="match status" value="1"/>
</dbReference>
<accession>A0A1H1U399</accession>
<dbReference type="GO" id="GO:0008270">
    <property type="term" value="F:zinc ion binding"/>
    <property type="evidence" value="ECO:0007669"/>
    <property type="project" value="InterPro"/>
</dbReference>
<evidence type="ECO:0000313" key="8">
    <source>
        <dbReference type="Proteomes" id="UP000198983"/>
    </source>
</evidence>
<evidence type="ECO:0000256" key="3">
    <source>
        <dbReference type="ARBA" id="ARBA00022833"/>
    </source>
</evidence>
<dbReference type="OrthoDB" id="3567264at2"/>
<name>A0A1H1U399_9ACTN</name>
<organism evidence="7 8">
    <name type="scientific">Actinopolymorpha singaporensis</name>
    <dbReference type="NCBI Taxonomy" id="117157"/>
    <lineage>
        <taxon>Bacteria</taxon>
        <taxon>Bacillati</taxon>
        <taxon>Actinomycetota</taxon>
        <taxon>Actinomycetes</taxon>
        <taxon>Propionibacteriales</taxon>
        <taxon>Actinopolymorphaceae</taxon>
        <taxon>Actinopolymorpha</taxon>
    </lineage>
</organism>
<keyword evidence="3" id="KW-0862">Zinc</keyword>
<dbReference type="PROSITE" id="PS00059">
    <property type="entry name" value="ADH_ZINC"/>
    <property type="match status" value="1"/>
</dbReference>
<dbReference type="Gene3D" id="3.90.180.10">
    <property type="entry name" value="Medium-chain alcohol dehydrogenases, catalytic domain"/>
    <property type="match status" value="1"/>
</dbReference>
<feature type="compositionally biased region" description="Low complexity" evidence="5">
    <location>
        <begin position="152"/>
        <end position="169"/>
    </location>
</feature>
<evidence type="ECO:0000256" key="5">
    <source>
        <dbReference type="SAM" id="MobiDB-lite"/>
    </source>
</evidence>
<sequence>MRAFQLVEWQKPPELREVPVPRPGPGDVLVKVAGAGACHSDLHMMHAAGPAPGNQTRLPFTLGHENAGWVETLGPGVAGFVPGDPVIVYGPWGCGLCLNCRHEPRGEHWQTSFRTPSGTTRSAEAHVVDAARPRTLPRAVTSTGERVALCESRSSLSRSTRRSTGLRTP</sequence>
<protein>
    <submittedName>
        <fullName evidence="7">Alcohol dehydrogenase GroES-like domain-containing protein</fullName>
    </submittedName>
</protein>
<evidence type="ECO:0000259" key="6">
    <source>
        <dbReference type="Pfam" id="PF08240"/>
    </source>
</evidence>
<dbReference type="PANTHER" id="PTHR43401">
    <property type="entry name" value="L-THREONINE 3-DEHYDROGENASE"/>
    <property type="match status" value="1"/>
</dbReference>
<dbReference type="SUPFAM" id="SSF50129">
    <property type="entry name" value="GroES-like"/>
    <property type="match status" value="1"/>
</dbReference>
<feature type="domain" description="Alcohol dehydrogenase-like N-terminal" evidence="6">
    <location>
        <begin position="24"/>
        <end position="108"/>
    </location>
</feature>
<keyword evidence="2" id="KW-0479">Metal-binding</keyword>
<evidence type="ECO:0000256" key="1">
    <source>
        <dbReference type="ARBA" id="ARBA00001947"/>
    </source>
</evidence>
<dbReference type="GO" id="GO:0016491">
    <property type="term" value="F:oxidoreductase activity"/>
    <property type="evidence" value="ECO:0007669"/>
    <property type="project" value="UniProtKB-KW"/>
</dbReference>
<reference evidence="7 8" key="1">
    <citation type="submission" date="2016-10" db="EMBL/GenBank/DDBJ databases">
        <authorList>
            <person name="de Groot N.N."/>
        </authorList>
    </citation>
    <scope>NUCLEOTIDE SEQUENCE [LARGE SCALE GENOMIC DNA]</scope>
    <source>
        <strain evidence="7 8">DSM 22024</strain>
    </source>
</reference>
<evidence type="ECO:0000256" key="4">
    <source>
        <dbReference type="ARBA" id="ARBA00023002"/>
    </source>
</evidence>
<gene>
    <name evidence="7" type="ORF">SAMN04489717_3450</name>
</gene>
<evidence type="ECO:0000256" key="2">
    <source>
        <dbReference type="ARBA" id="ARBA00022723"/>
    </source>
</evidence>
<dbReference type="EMBL" id="LT629732">
    <property type="protein sequence ID" value="SDS66982.1"/>
    <property type="molecule type" value="Genomic_DNA"/>
</dbReference>
<evidence type="ECO:0000313" key="7">
    <source>
        <dbReference type="EMBL" id="SDS66982.1"/>
    </source>
</evidence>
<dbReference type="InterPro" id="IPR050129">
    <property type="entry name" value="Zn_alcohol_dh"/>
</dbReference>
<dbReference type="RefSeq" id="WP_092654665.1">
    <property type="nucleotide sequence ID" value="NZ_LT629732.1"/>
</dbReference>
<keyword evidence="8" id="KW-1185">Reference proteome</keyword>
<dbReference type="InterPro" id="IPR011032">
    <property type="entry name" value="GroES-like_sf"/>
</dbReference>
<proteinExistence type="predicted"/>
<dbReference type="AlphaFoldDB" id="A0A1H1U399"/>